<proteinExistence type="predicted"/>
<dbReference type="HOGENOM" id="CLU_2820924_0_0_2"/>
<dbReference type="KEGG" id="mem:Memar_2418"/>
<evidence type="ECO:0000313" key="1">
    <source>
        <dbReference type="EMBL" id="ABN58339.1"/>
    </source>
</evidence>
<dbReference type="EMBL" id="CP000562">
    <property type="protein sequence ID" value="ABN58339.1"/>
    <property type="molecule type" value="Genomic_DNA"/>
</dbReference>
<organism evidence="1 2">
    <name type="scientific">Methanoculleus marisnigri (strain ATCC 35101 / DSM 1498 / JR1)</name>
    <dbReference type="NCBI Taxonomy" id="368407"/>
    <lineage>
        <taxon>Archaea</taxon>
        <taxon>Methanobacteriati</taxon>
        <taxon>Methanobacteriota</taxon>
        <taxon>Stenosarchaea group</taxon>
        <taxon>Methanomicrobia</taxon>
        <taxon>Methanomicrobiales</taxon>
        <taxon>Methanomicrobiaceae</taxon>
        <taxon>Methanoculleus</taxon>
    </lineage>
</organism>
<evidence type="ECO:0000313" key="2">
    <source>
        <dbReference type="Proteomes" id="UP000002146"/>
    </source>
</evidence>
<gene>
    <name evidence="1" type="ordered locus">Memar_2418</name>
</gene>
<reference evidence="1 2" key="1">
    <citation type="journal article" date="2009" name="Stand. Genomic Sci.">
        <title>Complete genome sequence of Methanoculleus marisnigri Romesser et al. 1981 type strain JR1.</title>
        <authorList>
            <person name="Anderson I.J."/>
            <person name="Sieprawska-Lupa M."/>
            <person name="Lapidus A."/>
            <person name="Nolan M."/>
            <person name="Copeland A."/>
            <person name="Glavina Del Rio T."/>
            <person name="Tice H."/>
            <person name="Dalin E."/>
            <person name="Barry K."/>
            <person name="Saunders E."/>
            <person name="Han C."/>
            <person name="Brettin T."/>
            <person name="Detter J.C."/>
            <person name="Bruce D."/>
            <person name="Mikhailova N."/>
            <person name="Pitluck S."/>
            <person name="Hauser L."/>
            <person name="Land M."/>
            <person name="Lucas S."/>
            <person name="Richardson P."/>
            <person name="Whitman W.B."/>
            <person name="Kyrpides N.C."/>
        </authorList>
    </citation>
    <scope>NUCLEOTIDE SEQUENCE [LARGE SCALE GENOMIC DNA]</scope>
    <source>
        <strain evidence="2">ATCC 35101 / DSM 1498 / JR1</strain>
    </source>
</reference>
<dbReference type="Proteomes" id="UP000002146">
    <property type="component" value="Chromosome"/>
</dbReference>
<accession>A3CY89</accession>
<keyword evidence="2" id="KW-1185">Reference proteome</keyword>
<name>A3CY89_METMJ</name>
<protein>
    <submittedName>
        <fullName evidence="1">Uncharacterized protein</fullName>
    </submittedName>
</protein>
<dbReference type="AlphaFoldDB" id="A3CY89"/>
<sequence>MKMKGTRYEKTKKSFPLIQSRNSCSGGVEMSSGASIRGVRDPEAIQEFVRRLSCLDPERREEPRAG</sequence>